<dbReference type="EMBL" id="JASPKY010000213">
    <property type="protein sequence ID" value="KAK9720160.1"/>
    <property type="molecule type" value="Genomic_DNA"/>
</dbReference>
<protein>
    <submittedName>
        <fullName evidence="2">Uncharacterized protein</fullName>
    </submittedName>
</protein>
<keyword evidence="1" id="KW-1133">Transmembrane helix</keyword>
<evidence type="ECO:0000256" key="1">
    <source>
        <dbReference type="SAM" id="Phobius"/>
    </source>
</evidence>
<dbReference type="AlphaFoldDB" id="A0AAW1KLI5"/>
<accession>A0AAW1KLI5</accession>
<feature type="transmembrane region" description="Helical" evidence="1">
    <location>
        <begin position="12"/>
        <end position="33"/>
    </location>
</feature>
<evidence type="ECO:0000313" key="2">
    <source>
        <dbReference type="EMBL" id="KAK9720160.1"/>
    </source>
</evidence>
<name>A0AAW1KLI5_POPJA</name>
<keyword evidence="3" id="KW-1185">Reference proteome</keyword>
<sequence length="75" mass="8146">MSPATGSFLNKIIPCRYILAVLGSIALAIVYGLKVNLSVAIVGMVKHTEAPIVLGMLQYLHRRMDHLHGQAAYKA</sequence>
<comment type="caution">
    <text evidence="2">The sequence shown here is derived from an EMBL/GenBank/DDBJ whole genome shotgun (WGS) entry which is preliminary data.</text>
</comment>
<proteinExistence type="predicted"/>
<reference evidence="2 3" key="1">
    <citation type="journal article" date="2024" name="BMC Genomics">
        <title>De novo assembly and annotation of Popillia japonica's genome with initial clues to its potential as an invasive pest.</title>
        <authorList>
            <person name="Cucini C."/>
            <person name="Boschi S."/>
            <person name="Funari R."/>
            <person name="Cardaioli E."/>
            <person name="Iannotti N."/>
            <person name="Marturano G."/>
            <person name="Paoli F."/>
            <person name="Bruttini M."/>
            <person name="Carapelli A."/>
            <person name="Frati F."/>
            <person name="Nardi F."/>
        </authorList>
    </citation>
    <scope>NUCLEOTIDE SEQUENCE [LARGE SCALE GENOMIC DNA]</scope>
    <source>
        <strain evidence="2">DMR45628</strain>
    </source>
</reference>
<keyword evidence="1" id="KW-0812">Transmembrane</keyword>
<evidence type="ECO:0000313" key="3">
    <source>
        <dbReference type="Proteomes" id="UP001458880"/>
    </source>
</evidence>
<keyword evidence="1" id="KW-0472">Membrane</keyword>
<dbReference type="Proteomes" id="UP001458880">
    <property type="component" value="Unassembled WGS sequence"/>
</dbReference>
<gene>
    <name evidence="2" type="ORF">QE152_g22266</name>
</gene>
<organism evidence="2 3">
    <name type="scientific">Popillia japonica</name>
    <name type="common">Japanese beetle</name>
    <dbReference type="NCBI Taxonomy" id="7064"/>
    <lineage>
        <taxon>Eukaryota</taxon>
        <taxon>Metazoa</taxon>
        <taxon>Ecdysozoa</taxon>
        <taxon>Arthropoda</taxon>
        <taxon>Hexapoda</taxon>
        <taxon>Insecta</taxon>
        <taxon>Pterygota</taxon>
        <taxon>Neoptera</taxon>
        <taxon>Endopterygota</taxon>
        <taxon>Coleoptera</taxon>
        <taxon>Polyphaga</taxon>
        <taxon>Scarabaeiformia</taxon>
        <taxon>Scarabaeidae</taxon>
        <taxon>Rutelinae</taxon>
        <taxon>Popillia</taxon>
    </lineage>
</organism>